<dbReference type="CDD" id="cd00093">
    <property type="entry name" value="HTH_XRE"/>
    <property type="match status" value="1"/>
</dbReference>
<evidence type="ECO:0000313" key="2">
    <source>
        <dbReference type="EMBL" id="SEJ11898.1"/>
    </source>
</evidence>
<keyword evidence="3" id="KW-1185">Reference proteome</keyword>
<name>A0A1H6W4M1_9FLAO</name>
<dbReference type="AlphaFoldDB" id="A0A1H6W4M1"/>
<protein>
    <submittedName>
        <fullName evidence="2">Helix-turn-helix</fullName>
    </submittedName>
</protein>
<dbReference type="Pfam" id="PF01381">
    <property type="entry name" value="HTH_3"/>
    <property type="match status" value="1"/>
</dbReference>
<dbReference type="InterPro" id="IPR010982">
    <property type="entry name" value="Lambda_DNA-bd_dom_sf"/>
</dbReference>
<dbReference type="InterPro" id="IPR001387">
    <property type="entry name" value="Cro/C1-type_HTH"/>
</dbReference>
<evidence type="ECO:0000313" key="3">
    <source>
        <dbReference type="Proteomes" id="UP000199702"/>
    </source>
</evidence>
<dbReference type="RefSeq" id="WP_091313841.1">
    <property type="nucleotide sequence ID" value="NZ_CBCSJU010000001.1"/>
</dbReference>
<organism evidence="2 3">
    <name type="scientific">Flavobacterium terrigena</name>
    <dbReference type="NCBI Taxonomy" id="402734"/>
    <lineage>
        <taxon>Bacteria</taxon>
        <taxon>Pseudomonadati</taxon>
        <taxon>Bacteroidota</taxon>
        <taxon>Flavobacteriia</taxon>
        <taxon>Flavobacteriales</taxon>
        <taxon>Flavobacteriaceae</taxon>
        <taxon>Flavobacterium</taxon>
    </lineage>
</organism>
<dbReference type="STRING" id="402734.SAMN05660918_2433"/>
<reference evidence="3" key="1">
    <citation type="submission" date="2016-10" db="EMBL/GenBank/DDBJ databases">
        <authorList>
            <person name="Varghese N."/>
            <person name="Submissions S."/>
        </authorList>
    </citation>
    <scope>NUCLEOTIDE SEQUENCE [LARGE SCALE GENOMIC DNA]</scope>
    <source>
        <strain evidence="3">DSM 17934</strain>
    </source>
</reference>
<gene>
    <name evidence="2" type="ORF">SAMN05660918_2433</name>
</gene>
<sequence>MINTDDFVKRLETIFDYYGLTASSFADKINVQRSSISHLLSGRNKPSLDFILKVIENFPDVELLWLLNGKGNFPKGENYNPEKMEITPIQKNEKEEEINSSDLFSNNVSSIENEKNRVFENISKKFSNTEVFNNPTNALNNNSDIEQIVIFYKDGTFKTYSQKNPNLK</sequence>
<dbReference type="EMBL" id="FNYA01000006">
    <property type="protein sequence ID" value="SEJ11898.1"/>
    <property type="molecule type" value="Genomic_DNA"/>
</dbReference>
<dbReference type="Proteomes" id="UP000199702">
    <property type="component" value="Unassembled WGS sequence"/>
</dbReference>
<feature type="domain" description="HTH cro/C1-type" evidence="1">
    <location>
        <begin position="19"/>
        <end position="66"/>
    </location>
</feature>
<dbReference type="Gene3D" id="1.10.260.40">
    <property type="entry name" value="lambda repressor-like DNA-binding domains"/>
    <property type="match status" value="1"/>
</dbReference>
<dbReference type="SUPFAM" id="SSF47413">
    <property type="entry name" value="lambda repressor-like DNA-binding domains"/>
    <property type="match status" value="1"/>
</dbReference>
<proteinExistence type="predicted"/>
<dbReference type="OrthoDB" id="1034290at2"/>
<evidence type="ECO:0000259" key="1">
    <source>
        <dbReference type="PROSITE" id="PS50943"/>
    </source>
</evidence>
<dbReference type="PROSITE" id="PS50943">
    <property type="entry name" value="HTH_CROC1"/>
    <property type="match status" value="1"/>
</dbReference>
<dbReference type="GO" id="GO:0003677">
    <property type="term" value="F:DNA binding"/>
    <property type="evidence" value="ECO:0007669"/>
    <property type="project" value="InterPro"/>
</dbReference>
<dbReference type="SMART" id="SM00530">
    <property type="entry name" value="HTH_XRE"/>
    <property type="match status" value="1"/>
</dbReference>
<accession>A0A1H6W4M1</accession>